<protein>
    <submittedName>
        <fullName evidence="2">Uncharacterized protein</fullName>
    </submittedName>
</protein>
<evidence type="ECO:0000256" key="1">
    <source>
        <dbReference type="SAM" id="MobiDB-lite"/>
    </source>
</evidence>
<keyword evidence="3" id="KW-1185">Reference proteome</keyword>
<dbReference type="Proteomes" id="UP000020681">
    <property type="component" value="Unassembled WGS sequence"/>
</dbReference>
<evidence type="ECO:0000313" key="2">
    <source>
        <dbReference type="EMBL" id="EUA93678.1"/>
    </source>
</evidence>
<feature type="region of interest" description="Disordered" evidence="1">
    <location>
        <begin position="15"/>
        <end position="43"/>
    </location>
</feature>
<comment type="caution">
    <text evidence="2">The sequence shown here is derived from an EMBL/GenBank/DDBJ whole genome shotgun (WGS) entry which is preliminary data.</text>
</comment>
<proteinExistence type="predicted"/>
<accession>A0ABN0R953</accession>
<dbReference type="EMBL" id="JAOL01000051">
    <property type="protein sequence ID" value="EUA93678.1"/>
    <property type="molecule type" value="Genomic_DNA"/>
</dbReference>
<feature type="compositionally biased region" description="Pro residues" evidence="1">
    <location>
        <begin position="32"/>
        <end position="43"/>
    </location>
</feature>
<organism evidence="2 3">
    <name type="scientific">Mycobacterium ulcerans str. Harvey</name>
    <dbReference type="NCBI Taxonomy" id="1299332"/>
    <lineage>
        <taxon>Bacteria</taxon>
        <taxon>Bacillati</taxon>
        <taxon>Actinomycetota</taxon>
        <taxon>Actinomycetes</taxon>
        <taxon>Mycobacteriales</taxon>
        <taxon>Mycobacteriaceae</taxon>
        <taxon>Mycobacterium</taxon>
        <taxon>Mycobacterium ulcerans group</taxon>
    </lineage>
</organism>
<evidence type="ECO:0000313" key="3">
    <source>
        <dbReference type="Proteomes" id="UP000020681"/>
    </source>
</evidence>
<name>A0ABN0R953_MYCUL</name>
<reference evidence="2 3" key="1">
    <citation type="submission" date="2014-01" db="EMBL/GenBank/DDBJ databases">
        <authorList>
            <person name="Dobos K."/>
            <person name="Lenaerts A."/>
            <person name="Ordway D."/>
            <person name="DeGroote M.A."/>
            <person name="Parker T."/>
            <person name="Sizemore C."/>
            <person name="Tallon L.J."/>
            <person name="Sadzewicz L.K."/>
            <person name="Sengamalay N."/>
            <person name="Fraser C.M."/>
            <person name="Hine E."/>
            <person name="Shefchek K.A."/>
            <person name="Das S.P."/>
            <person name="Tettelin H."/>
        </authorList>
    </citation>
    <scope>NUCLEOTIDE SEQUENCE [LARGE SCALE GENOMIC DNA]</scope>
    <source>
        <strain evidence="2 3">Harvey</strain>
    </source>
</reference>
<sequence length="43" mass="4812">MCEVVRRNDRRSAINAMDLALPRNRGQIPQPNEYPPGSTGPPH</sequence>
<gene>
    <name evidence="2" type="ORF">I551_9049</name>
</gene>